<comment type="catalytic activity">
    <reaction evidence="6">
        <text>UTP + H2O = UMP + diphosphate + H(+)</text>
        <dbReference type="Rhea" id="RHEA:29395"/>
        <dbReference type="ChEBI" id="CHEBI:15377"/>
        <dbReference type="ChEBI" id="CHEBI:15378"/>
        <dbReference type="ChEBI" id="CHEBI:33019"/>
        <dbReference type="ChEBI" id="CHEBI:46398"/>
        <dbReference type="ChEBI" id="CHEBI:57865"/>
        <dbReference type="EC" id="3.6.1.9"/>
    </reaction>
</comment>
<dbReference type="HAMAP" id="MF_00528">
    <property type="entry name" value="Maf"/>
    <property type="match status" value="1"/>
</dbReference>
<keyword evidence="4 6" id="KW-0378">Hydrolase</keyword>
<dbReference type="FunFam" id="3.90.950.10:FF:000005">
    <property type="entry name" value="7-methyl-GTP pyrophosphatase"/>
    <property type="match status" value="1"/>
</dbReference>
<reference evidence="7 9" key="1">
    <citation type="submission" date="2016-01" db="EMBL/GenBank/DDBJ databases">
        <title>Genome Sequences of Twelve Sporeforming Bacillus Species Isolated from Foods.</title>
        <authorList>
            <person name="Berendsen E.M."/>
            <person name="Wells-Bennik M.H."/>
            <person name="Krawcyk A.O."/>
            <person name="De Jong A."/>
            <person name="Holsappel S."/>
            <person name="Eijlander R.T."/>
            <person name="Kuipers O.P."/>
        </authorList>
    </citation>
    <scope>NUCLEOTIDE SEQUENCE [LARGE SCALE GENOMIC DNA]</scope>
    <source>
        <strain evidence="7 9">B4102</strain>
    </source>
</reference>
<protein>
    <recommendedName>
        <fullName evidence="6">dTTP/UTP pyrophosphatase</fullName>
        <shortName evidence="6">dTTPase/UTPase</shortName>
        <ecNumber evidence="6">3.6.1.9</ecNumber>
    </recommendedName>
    <alternativeName>
        <fullName evidence="6">Nucleoside triphosphate pyrophosphatase</fullName>
    </alternativeName>
    <alternativeName>
        <fullName evidence="6">Nucleotide pyrophosphatase</fullName>
        <shortName evidence="6">Nucleotide PPase</shortName>
    </alternativeName>
</protein>
<dbReference type="Proteomes" id="UP000075666">
    <property type="component" value="Unassembled WGS sequence"/>
</dbReference>
<sequence length="188" mass="21200">MPDLILASGSPRRKELLAKLQIPFTSVTSNENEDFQHNLLPHEVVVELALRKAKSVSKDYPEAVIIGADTIVVLEQDVLGKPVNREHAKQMLERLSGKTHSVFTGVAIVFKEKIHCFYEKTDVTFWELTLKEIEHYLNSGESFDKAGGYGIQGLGSLFVRSIQGDYFSVVGLPISRLNRELHKMMLFK</sequence>
<feature type="active site" description="Proton acceptor" evidence="6">
    <location>
        <position position="69"/>
    </location>
</feature>
<dbReference type="Gene3D" id="3.90.950.10">
    <property type="match status" value="1"/>
</dbReference>
<dbReference type="EC" id="3.6.1.9" evidence="6"/>
<dbReference type="Pfam" id="PF02545">
    <property type="entry name" value="Maf"/>
    <property type="match status" value="1"/>
</dbReference>
<evidence type="ECO:0000256" key="4">
    <source>
        <dbReference type="ARBA" id="ARBA00022801"/>
    </source>
</evidence>
<reference evidence="8 10" key="2">
    <citation type="submission" date="2020-12" db="EMBL/GenBank/DDBJ databases">
        <title>Taxonomic evaluation of the Bacillus sporothermodurans group of bacteria based on whole genome sequences.</title>
        <authorList>
            <person name="Fiedler G."/>
            <person name="Herbstmann A.-D."/>
            <person name="Doll E."/>
            <person name="Wenning M."/>
            <person name="Brinks E."/>
            <person name="Kabisch J."/>
            <person name="Breitenwieser F."/>
            <person name="Lappann M."/>
            <person name="Boehnlein C."/>
            <person name="Franz C."/>
        </authorList>
    </citation>
    <scope>NUCLEOTIDE SEQUENCE [LARGE SCALE GENOMIC DNA]</scope>
    <source>
        <strain evidence="8 10">DSM 10599</strain>
    </source>
</reference>
<evidence type="ECO:0000256" key="5">
    <source>
        <dbReference type="ARBA" id="ARBA00023080"/>
    </source>
</evidence>
<feature type="site" description="Important for substrate specificity" evidence="6">
    <location>
        <position position="12"/>
    </location>
</feature>
<evidence type="ECO:0000313" key="10">
    <source>
        <dbReference type="Proteomes" id="UP000595512"/>
    </source>
</evidence>
<comment type="subcellular location">
    <subcellularLocation>
        <location evidence="2 6">Cytoplasm</location>
    </subcellularLocation>
</comment>
<comment type="caution">
    <text evidence="6">Lacks conserved residue(s) required for the propagation of feature annotation.</text>
</comment>
<keyword evidence="9" id="KW-1185">Reference proteome</keyword>
<evidence type="ECO:0000256" key="6">
    <source>
        <dbReference type="HAMAP-Rule" id="MF_00528"/>
    </source>
</evidence>
<proteinExistence type="inferred from homology"/>
<dbReference type="GO" id="GO:0005737">
    <property type="term" value="C:cytoplasm"/>
    <property type="evidence" value="ECO:0007669"/>
    <property type="project" value="UniProtKB-SubCell"/>
</dbReference>
<dbReference type="PIRSF" id="PIRSF006305">
    <property type="entry name" value="Maf"/>
    <property type="match status" value="1"/>
</dbReference>
<dbReference type="STRING" id="46224.B4102_1659"/>
<organism evidence="7 9">
    <name type="scientific">Heyndrickxia sporothermodurans</name>
    <dbReference type="NCBI Taxonomy" id="46224"/>
    <lineage>
        <taxon>Bacteria</taxon>
        <taxon>Bacillati</taxon>
        <taxon>Bacillota</taxon>
        <taxon>Bacilli</taxon>
        <taxon>Bacillales</taxon>
        <taxon>Bacillaceae</taxon>
        <taxon>Heyndrickxia</taxon>
    </lineage>
</organism>
<dbReference type="InterPro" id="IPR029001">
    <property type="entry name" value="ITPase-like_fam"/>
</dbReference>
<evidence type="ECO:0000313" key="9">
    <source>
        <dbReference type="Proteomes" id="UP000075666"/>
    </source>
</evidence>
<dbReference type="PATRIC" id="fig|46224.3.peg.717"/>
<comment type="cofactor">
    <cofactor evidence="1 6">
        <name>a divalent metal cation</name>
        <dbReference type="ChEBI" id="CHEBI:60240"/>
    </cofactor>
</comment>
<dbReference type="AlphaFoldDB" id="A0A150LET1"/>
<evidence type="ECO:0000256" key="2">
    <source>
        <dbReference type="ARBA" id="ARBA00004496"/>
    </source>
</evidence>
<accession>A0A150LET1</accession>
<feature type="site" description="Important for substrate specificity" evidence="6">
    <location>
        <position position="152"/>
    </location>
</feature>
<dbReference type="InterPro" id="IPR003697">
    <property type="entry name" value="Maf-like"/>
</dbReference>
<comment type="catalytic activity">
    <reaction evidence="6">
        <text>dTTP + H2O = dTMP + diphosphate + H(+)</text>
        <dbReference type="Rhea" id="RHEA:28534"/>
        <dbReference type="ChEBI" id="CHEBI:15377"/>
        <dbReference type="ChEBI" id="CHEBI:15378"/>
        <dbReference type="ChEBI" id="CHEBI:33019"/>
        <dbReference type="ChEBI" id="CHEBI:37568"/>
        <dbReference type="ChEBI" id="CHEBI:63528"/>
        <dbReference type="EC" id="3.6.1.9"/>
    </reaction>
</comment>
<dbReference type="PANTHER" id="PTHR43213">
    <property type="entry name" value="BIFUNCTIONAL DTTP/UTP PYROPHOSPHATASE/METHYLTRANSFERASE PROTEIN-RELATED"/>
    <property type="match status" value="1"/>
</dbReference>
<dbReference type="GO" id="GO:0009117">
    <property type="term" value="P:nucleotide metabolic process"/>
    <property type="evidence" value="ECO:0007669"/>
    <property type="project" value="UniProtKB-KW"/>
</dbReference>
<dbReference type="GO" id="GO:0047429">
    <property type="term" value="F:nucleoside triphosphate diphosphatase activity"/>
    <property type="evidence" value="ECO:0007669"/>
    <property type="project" value="UniProtKB-EC"/>
</dbReference>
<dbReference type="KEGG" id="hspo:JGZ69_15300"/>
<dbReference type="SUPFAM" id="SSF52972">
    <property type="entry name" value="ITPase-like"/>
    <property type="match status" value="1"/>
</dbReference>
<keyword evidence="3 6" id="KW-0963">Cytoplasm</keyword>
<name>A0A150LET1_9BACI</name>
<dbReference type="EMBL" id="CP066701">
    <property type="protein sequence ID" value="QQX24172.1"/>
    <property type="molecule type" value="Genomic_DNA"/>
</dbReference>
<dbReference type="PANTHER" id="PTHR43213:SF5">
    <property type="entry name" value="BIFUNCTIONAL DTTP_UTP PYROPHOSPHATASE_METHYLTRANSFERASE PROTEIN-RELATED"/>
    <property type="match status" value="1"/>
</dbReference>
<dbReference type="Proteomes" id="UP000595512">
    <property type="component" value="Chromosome"/>
</dbReference>
<gene>
    <name evidence="8" type="primary">maf</name>
    <name evidence="7" type="ORF">B4102_1659</name>
    <name evidence="8" type="ORF">JGZ69_15300</name>
</gene>
<dbReference type="NCBIfam" id="TIGR00172">
    <property type="entry name" value="maf"/>
    <property type="match status" value="1"/>
</dbReference>
<evidence type="ECO:0000313" key="7">
    <source>
        <dbReference type="EMBL" id="KYD10873.1"/>
    </source>
</evidence>
<keyword evidence="5 6" id="KW-0546">Nucleotide metabolism</keyword>
<dbReference type="OrthoDB" id="9807767at2"/>
<evidence type="ECO:0000256" key="3">
    <source>
        <dbReference type="ARBA" id="ARBA00022490"/>
    </source>
</evidence>
<comment type="function">
    <text evidence="6">Nucleoside triphosphate pyrophosphatase that hydrolyzes dTTP and UTP. May have a dual role in cell division arrest and in preventing the incorporation of modified nucleotides into cellular nucleic acids.</text>
</comment>
<dbReference type="EMBL" id="LQYN01000011">
    <property type="protein sequence ID" value="KYD10873.1"/>
    <property type="molecule type" value="Genomic_DNA"/>
</dbReference>
<evidence type="ECO:0000256" key="1">
    <source>
        <dbReference type="ARBA" id="ARBA00001968"/>
    </source>
</evidence>
<feature type="site" description="Important for substrate specificity" evidence="6">
    <location>
        <position position="70"/>
    </location>
</feature>
<dbReference type="RefSeq" id="WP_066227191.1">
    <property type="nucleotide sequence ID" value="NZ_CP066701.1"/>
</dbReference>
<comment type="similarity">
    <text evidence="6">Belongs to the Maf family. YhdE subfamily.</text>
</comment>
<dbReference type="CDD" id="cd00555">
    <property type="entry name" value="Maf"/>
    <property type="match status" value="1"/>
</dbReference>
<evidence type="ECO:0000313" key="8">
    <source>
        <dbReference type="EMBL" id="QQX24172.1"/>
    </source>
</evidence>